<dbReference type="OrthoDB" id="8689594at2"/>
<keyword evidence="1" id="KW-0456">Lyase</keyword>
<gene>
    <name evidence="1" type="ORF">SKP52_22350</name>
</gene>
<proteinExistence type="predicted"/>
<dbReference type="STRING" id="1515612.SKP52_22350"/>
<dbReference type="AlphaFoldDB" id="A0A0A7PMU2"/>
<keyword evidence="2" id="KW-1185">Reference proteome</keyword>
<evidence type="ECO:0000313" key="2">
    <source>
        <dbReference type="Proteomes" id="UP000030907"/>
    </source>
</evidence>
<dbReference type="HOGENOM" id="CLU_072759_0_0_5"/>
<dbReference type="SUPFAM" id="SSF53850">
    <property type="entry name" value="Periplasmic binding protein-like II"/>
    <property type="match status" value="1"/>
</dbReference>
<reference evidence="1 2" key="1">
    <citation type="journal article" date="2015" name="Int. J. Syst. Evol. Microbiol.">
        <title>Description of Sphingopyxis fribergensis sp. nov. - a soil bacterium with the ability to degrade styrene and phenylacetic acid.</title>
        <authorList>
            <person name="Oelschlagel M."/>
            <person name="Ruckert C."/>
            <person name="Kalinowski J."/>
            <person name="Schmidt G."/>
            <person name="Schlomann M."/>
            <person name="Tischler D."/>
        </authorList>
    </citation>
    <scope>NUCLEOTIDE SEQUENCE [LARGE SCALE GENOMIC DNA]</scope>
    <source>
        <strain evidence="1 2">Kp5.2</strain>
    </source>
</reference>
<protein>
    <submittedName>
        <fullName evidence="1">4,5-dihydroxyphthalate decarboxylase</fullName>
        <ecNumber evidence="1">4.1.1.55</ecNumber>
    </submittedName>
</protein>
<organism evidence="1 2">
    <name type="scientific">Sphingopyxis fribergensis</name>
    <dbReference type="NCBI Taxonomy" id="1515612"/>
    <lineage>
        <taxon>Bacteria</taxon>
        <taxon>Pseudomonadati</taxon>
        <taxon>Pseudomonadota</taxon>
        <taxon>Alphaproteobacteria</taxon>
        <taxon>Sphingomonadales</taxon>
        <taxon>Sphingomonadaceae</taxon>
        <taxon>Sphingopyxis</taxon>
    </lineage>
</organism>
<dbReference type="GO" id="GO:0018796">
    <property type="term" value="F:4,5-dihydroxyphthalate decarboxylase activity"/>
    <property type="evidence" value="ECO:0007669"/>
    <property type="project" value="UniProtKB-EC"/>
</dbReference>
<dbReference type="Proteomes" id="UP000030907">
    <property type="component" value="Chromosome"/>
</dbReference>
<evidence type="ECO:0000313" key="1">
    <source>
        <dbReference type="EMBL" id="AJA11319.1"/>
    </source>
</evidence>
<dbReference type="EC" id="4.1.1.55" evidence="1"/>
<dbReference type="RefSeq" id="WP_039578840.1">
    <property type="nucleotide sequence ID" value="NZ_CP009122.1"/>
</dbReference>
<sequence>MTKLDIAFWNYDRAQALRDGEVTIEGVEATFHNGRIVTDIFEGMVKHRAYDVSDLGLSYFLRTMDTEEAPFRLLPVPLLHMFRHSAIYINKTKGIERPQDLNGKQIGELALYGHDAGVMPKGMLSDEFGFRPESCRWIVGGIDFPLKPIDWLPKPVPDGVEVVYAAADEDLGEMLAAGEIDALISADAPKCVLEKQPNVGRLFEDYETVERDYYRRTGIFPIMHMVSVKKELAGDADLMRAVYKGFLDAKEAMAEKLRRGMTFNNMTVMVPWLSHLMQENIDTLGADWWPYGVTKNRPAIEAFLRYHYEQGLSKRLWTIEEVFVPALLDS</sequence>
<dbReference type="KEGG" id="sphk:SKP52_22350"/>
<dbReference type="EMBL" id="CP009122">
    <property type="protein sequence ID" value="AJA11319.1"/>
    <property type="molecule type" value="Genomic_DNA"/>
</dbReference>
<accession>A0A0A7PMU2</accession>
<name>A0A0A7PMU2_9SPHN</name>